<dbReference type="Proteomes" id="UP001500547">
    <property type="component" value="Unassembled WGS sequence"/>
</dbReference>
<dbReference type="Pfam" id="PF03994">
    <property type="entry name" value="DUF350"/>
    <property type="match status" value="1"/>
</dbReference>
<keyword evidence="6 7" id="KW-0472">Membrane</keyword>
<dbReference type="RefSeq" id="WP_345532964.1">
    <property type="nucleotide sequence ID" value="NZ_BAABLD010000008.1"/>
</dbReference>
<evidence type="ECO:0000313" key="8">
    <source>
        <dbReference type="EMBL" id="GAA5165710.1"/>
    </source>
</evidence>
<evidence type="ECO:0000256" key="6">
    <source>
        <dbReference type="ARBA" id="ARBA00023136"/>
    </source>
</evidence>
<feature type="transmembrane region" description="Helical" evidence="7">
    <location>
        <begin position="42"/>
        <end position="65"/>
    </location>
</feature>
<sequence length="130" mass="13803">MHIQAIYNYFIYLLAGLAMVGVFVTVYTRVTPFCELDLIRKGCVSAALSLAGATIGFSLTVASSILHNDNFIMFVLWGTLAAVVQVVAYAVLSRALPNMNAELEDNNVAMGALMGLVSIVVGIINAACLS</sequence>
<dbReference type="InterPro" id="IPR007140">
    <property type="entry name" value="DUF350"/>
</dbReference>
<comment type="subcellular location">
    <subcellularLocation>
        <location evidence="1">Cell membrane</location>
        <topology evidence="1">Multi-pass membrane protein</topology>
    </subcellularLocation>
</comment>
<feature type="transmembrane region" description="Helical" evidence="7">
    <location>
        <begin position="6"/>
        <end position="30"/>
    </location>
</feature>
<name>A0ABP9QQL6_9RHOO</name>
<feature type="transmembrane region" description="Helical" evidence="7">
    <location>
        <begin position="108"/>
        <end position="127"/>
    </location>
</feature>
<evidence type="ECO:0000256" key="4">
    <source>
        <dbReference type="ARBA" id="ARBA00022692"/>
    </source>
</evidence>
<dbReference type="PANTHER" id="PTHR40043:SF1">
    <property type="entry name" value="UPF0719 INNER MEMBRANE PROTEIN YJFL"/>
    <property type="match status" value="1"/>
</dbReference>
<evidence type="ECO:0000313" key="9">
    <source>
        <dbReference type="Proteomes" id="UP001500547"/>
    </source>
</evidence>
<gene>
    <name evidence="8" type="ORF">GCM10025770_21690</name>
</gene>
<comment type="caution">
    <text evidence="8">The sequence shown here is derived from an EMBL/GenBank/DDBJ whole genome shotgun (WGS) entry which is preliminary data.</text>
</comment>
<evidence type="ECO:0000256" key="5">
    <source>
        <dbReference type="ARBA" id="ARBA00022989"/>
    </source>
</evidence>
<evidence type="ECO:0000256" key="1">
    <source>
        <dbReference type="ARBA" id="ARBA00004651"/>
    </source>
</evidence>
<keyword evidence="4 7" id="KW-0812">Transmembrane</keyword>
<reference evidence="9" key="1">
    <citation type="journal article" date="2019" name="Int. J. Syst. Evol. Microbiol.">
        <title>The Global Catalogue of Microorganisms (GCM) 10K type strain sequencing project: providing services to taxonomists for standard genome sequencing and annotation.</title>
        <authorList>
            <consortium name="The Broad Institute Genomics Platform"/>
            <consortium name="The Broad Institute Genome Sequencing Center for Infectious Disease"/>
            <person name="Wu L."/>
            <person name="Ma J."/>
        </authorList>
    </citation>
    <scope>NUCLEOTIDE SEQUENCE [LARGE SCALE GENOMIC DNA]</scope>
    <source>
        <strain evidence="9">JCM 18715</strain>
    </source>
</reference>
<keyword evidence="5 7" id="KW-1133">Transmembrane helix</keyword>
<evidence type="ECO:0000256" key="3">
    <source>
        <dbReference type="ARBA" id="ARBA00022475"/>
    </source>
</evidence>
<protein>
    <submittedName>
        <fullName evidence="8">DUF350 domain-containing protein</fullName>
    </submittedName>
</protein>
<accession>A0ABP9QQL6</accession>
<organism evidence="8 9">
    <name type="scientific">Viridibacterium curvum</name>
    <dbReference type="NCBI Taxonomy" id="1101404"/>
    <lineage>
        <taxon>Bacteria</taxon>
        <taxon>Pseudomonadati</taxon>
        <taxon>Pseudomonadota</taxon>
        <taxon>Betaproteobacteria</taxon>
        <taxon>Rhodocyclales</taxon>
        <taxon>Rhodocyclaceae</taxon>
        <taxon>Viridibacterium</taxon>
    </lineage>
</organism>
<dbReference type="EMBL" id="BAABLD010000008">
    <property type="protein sequence ID" value="GAA5165710.1"/>
    <property type="molecule type" value="Genomic_DNA"/>
</dbReference>
<feature type="transmembrane region" description="Helical" evidence="7">
    <location>
        <begin position="71"/>
        <end position="96"/>
    </location>
</feature>
<proteinExistence type="inferred from homology"/>
<keyword evidence="3" id="KW-1003">Cell membrane</keyword>
<dbReference type="PANTHER" id="PTHR40043">
    <property type="entry name" value="UPF0719 INNER MEMBRANE PROTEIN YJFL"/>
    <property type="match status" value="1"/>
</dbReference>
<evidence type="ECO:0000256" key="2">
    <source>
        <dbReference type="ARBA" id="ARBA00005779"/>
    </source>
</evidence>
<comment type="similarity">
    <text evidence="2">Belongs to the UPF0719 family.</text>
</comment>
<keyword evidence="9" id="KW-1185">Reference proteome</keyword>
<evidence type="ECO:0000256" key="7">
    <source>
        <dbReference type="SAM" id="Phobius"/>
    </source>
</evidence>